<keyword evidence="2" id="KW-1185">Reference proteome</keyword>
<dbReference type="Pfam" id="PF05725">
    <property type="entry name" value="FNIP"/>
    <property type="match status" value="2"/>
</dbReference>
<proteinExistence type="predicted"/>
<dbReference type="InterPro" id="IPR051251">
    <property type="entry name" value="STK_FNIP-Repeat"/>
</dbReference>
<sequence>MNSNDNNNNNSNVNNIFCNATLSIGNKSGTPDYVVSLGELCSIDSIQSNINTVSIPYNDREEMDYTTTSALYKLITNSNVTTLRHVQSLSMKLPDNLTCISFDIHFNEPLTAGFLPASLKILKLGPSFNQVFGIGQLPNTLEELELNYRYNQPIQPGALPPSLKILKLNHLFKHELEVGSLPPKLEVLHYSGHDIVIKETGVLPNTLYTLTNAPVSWIAAIRLLPNIKGLKFYQNESVPIFDLDQLPPNLTRLSINTVNTTLKSRMPSTITHLNICYTNYDIDEIFPERSQYHFTKLILSGTKQDDISHLKIRELKLRFTGDDDDDVSLKLIKIPFGVKLLTLDSSLRIDDPSSIPSSVTTITVAKPSSIKRLDLLPSTVKELITSEQGINLLKEIIPSSIEKLIVSGSLTNIPNTYKSGCNDDQ</sequence>
<accession>D3BGS3</accession>
<evidence type="ECO:0000313" key="2">
    <source>
        <dbReference type="Proteomes" id="UP000001396"/>
    </source>
</evidence>
<reference evidence="1 2" key="1">
    <citation type="journal article" date="2011" name="Genome Res.">
        <title>Phylogeny-wide analysis of social amoeba genomes highlights ancient origins for complex intercellular communication.</title>
        <authorList>
            <person name="Heidel A.J."/>
            <person name="Lawal H.M."/>
            <person name="Felder M."/>
            <person name="Schilde C."/>
            <person name="Helps N.R."/>
            <person name="Tunggal B."/>
            <person name="Rivero F."/>
            <person name="John U."/>
            <person name="Schleicher M."/>
            <person name="Eichinger L."/>
            <person name="Platzer M."/>
            <person name="Noegel A.A."/>
            <person name="Schaap P."/>
            <person name="Gloeckner G."/>
        </authorList>
    </citation>
    <scope>NUCLEOTIDE SEQUENCE [LARGE SCALE GENOMIC DNA]</scope>
    <source>
        <strain evidence="2">ATCC 26659 / Pp 5 / PN500</strain>
    </source>
</reference>
<dbReference type="AlphaFoldDB" id="D3BGS3"/>
<evidence type="ECO:0000313" key="1">
    <source>
        <dbReference type="EMBL" id="EFA79307.1"/>
    </source>
</evidence>
<dbReference type="Proteomes" id="UP000001396">
    <property type="component" value="Unassembled WGS sequence"/>
</dbReference>
<dbReference type="PANTHER" id="PTHR32134:SF92">
    <property type="entry name" value="FNIP REPEAT-CONTAINING PROTEIN"/>
    <property type="match status" value="1"/>
</dbReference>
<evidence type="ECO:0008006" key="3">
    <source>
        <dbReference type="Google" id="ProtNLM"/>
    </source>
</evidence>
<gene>
    <name evidence="1" type="ORF">PPL_07725</name>
</gene>
<protein>
    <recommendedName>
        <fullName evidence="3">FNIP repeat-containing protein</fullName>
    </recommendedName>
</protein>
<dbReference type="InParanoid" id="D3BGS3"/>
<name>D3BGS3_HETP5</name>
<dbReference type="EMBL" id="ADBJ01000035">
    <property type="protein sequence ID" value="EFA79307.1"/>
    <property type="molecule type" value="Genomic_DNA"/>
</dbReference>
<dbReference type="RefSeq" id="XP_020431428.1">
    <property type="nucleotide sequence ID" value="XM_020578559.1"/>
</dbReference>
<dbReference type="PANTHER" id="PTHR32134">
    <property type="entry name" value="FNIP REPEAT-CONTAINING PROTEIN"/>
    <property type="match status" value="1"/>
</dbReference>
<organism evidence="1 2">
    <name type="scientific">Heterostelium pallidum (strain ATCC 26659 / Pp 5 / PN500)</name>
    <name type="common">Cellular slime mold</name>
    <name type="synonym">Polysphondylium pallidum</name>
    <dbReference type="NCBI Taxonomy" id="670386"/>
    <lineage>
        <taxon>Eukaryota</taxon>
        <taxon>Amoebozoa</taxon>
        <taxon>Evosea</taxon>
        <taxon>Eumycetozoa</taxon>
        <taxon>Dictyostelia</taxon>
        <taxon>Acytosteliales</taxon>
        <taxon>Acytosteliaceae</taxon>
        <taxon>Heterostelium</taxon>
    </lineage>
</organism>
<dbReference type="GeneID" id="31363206"/>
<comment type="caution">
    <text evidence="1">The sequence shown here is derived from an EMBL/GenBank/DDBJ whole genome shotgun (WGS) entry which is preliminary data.</text>
</comment>
<dbReference type="InterPro" id="IPR008615">
    <property type="entry name" value="FNIP"/>
</dbReference>
<dbReference type="SUPFAM" id="SSF52058">
    <property type="entry name" value="L domain-like"/>
    <property type="match status" value="1"/>
</dbReference>